<comment type="caution">
    <text evidence="1">The sequence shown here is derived from an EMBL/GenBank/DDBJ whole genome shotgun (WGS) entry which is preliminary data.</text>
</comment>
<dbReference type="EMBL" id="AVOT02003391">
    <property type="protein sequence ID" value="MBW0473372.1"/>
    <property type="molecule type" value="Genomic_DNA"/>
</dbReference>
<keyword evidence="2" id="KW-1185">Reference proteome</keyword>
<protein>
    <submittedName>
        <fullName evidence="1">Uncharacterized protein</fullName>
    </submittedName>
</protein>
<accession>A0A9Q3BYY4</accession>
<dbReference type="Proteomes" id="UP000765509">
    <property type="component" value="Unassembled WGS sequence"/>
</dbReference>
<proteinExistence type="predicted"/>
<evidence type="ECO:0000313" key="2">
    <source>
        <dbReference type="Proteomes" id="UP000765509"/>
    </source>
</evidence>
<name>A0A9Q3BYY4_9BASI</name>
<dbReference type="AlphaFoldDB" id="A0A9Q3BYY4"/>
<sequence>MGDAIREQSDDDKDPRAELLVEYKEETPLEIHEIQLDAGIPHDTENKNLCKHTQDAQTILVITTKWSTQRNSGKKLSGSSLPKLGKTTFSTKAKSLKSASEKMTSIGTVIKETIIPHRKGNIRLNPEFVVLEDSHIQGFLLGTDYQRMYGIDIHKSQNRHITIGKNKEKKFLVEIYNLSSHDPLDELLNEFREGLFSTTLTSK</sequence>
<reference evidence="1" key="1">
    <citation type="submission" date="2021-03" db="EMBL/GenBank/DDBJ databases">
        <title>Draft genome sequence of rust myrtle Austropuccinia psidii MF-1, a brazilian biotype.</title>
        <authorList>
            <person name="Quecine M.C."/>
            <person name="Pachon D.M.R."/>
            <person name="Bonatelli M.L."/>
            <person name="Correr F.H."/>
            <person name="Franceschini L.M."/>
            <person name="Leite T.F."/>
            <person name="Margarido G.R.A."/>
            <person name="Almeida C.A."/>
            <person name="Ferrarezi J.A."/>
            <person name="Labate C.A."/>
        </authorList>
    </citation>
    <scope>NUCLEOTIDE SEQUENCE</scope>
    <source>
        <strain evidence="1">MF-1</strain>
    </source>
</reference>
<organism evidence="1 2">
    <name type="scientific">Austropuccinia psidii MF-1</name>
    <dbReference type="NCBI Taxonomy" id="1389203"/>
    <lineage>
        <taxon>Eukaryota</taxon>
        <taxon>Fungi</taxon>
        <taxon>Dikarya</taxon>
        <taxon>Basidiomycota</taxon>
        <taxon>Pucciniomycotina</taxon>
        <taxon>Pucciniomycetes</taxon>
        <taxon>Pucciniales</taxon>
        <taxon>Sphaerophragmiaceae</taxon>
        <taxon>Austropuccinia</taxon>
    </lineage>
</organism>
<gene>
    <name evidence="1" type="ORF">O181_013087</name>
</gene>
<evidence type="ECO:0000313" key="1">
    <source>
        <dbReference type="EMBL" id="MBW0473372.1"/>
    </source>
</evidence>